<feature type="non-terminal residue" evidence="1">
    <location>
        <position position="1"/>
    </location>
</feature>
<evidence type="ECO:0000313" key="2">
    <source>
        <dbReference type="Proteomes" id="UP000626109"/>
    </source>
</evidence>
<dbReference type="AlphaFoldDB" id="A0A813LVS5"/>
<organism evidence="1 2">
    <name type="scientific">Polarella glacialis</name>
    <name type="common">Dinoflagellate</name>
    <dbReference type="NCBI Taxonomy" id="89957"/>
    <lineage>
        <taxon>Eukaryota</taxon>
        <taxon>Sar</taxon>
        <taxon>Alveolata</taxon>
        <taxon>Dinophyceae</taxon>
        <taxon>Suessiales</taxon>
        <taxon>Suessiaceae</taxon>
        <taxon>Polarella</taxon>
    </lineage>
</organism>
<dbReference type="EMBL" id="CAJNNW010037569">
    <property type="protein sequence ID" value="CAE8742970.1"/>
    <property type="molecule type" value="Genomic_DNA"/>
</dbReference>
<accession>A0A813LVS5</accession>
<protein>
    <submittedName>
        <fullName evidence="1">Uncharacterized protein</fullName>
    </submittedName>
</protein>
<dbReference type="SUPFAM" id="SSF53448">
    <property type="entry name" value="Nucleotide-diphospho-sugar transferases"/>
    <property type="match status" value="1"/>
</dbReference>
<dbReference type="Proteomes" id="UP000626109">
    <property type="component" value="Unassembled WGS sequence"/>
</dbReference>
<evidence type="ECO:0000313" key="1">
    <source>
        <dbReference type="EMBL" id="CAE8742970.1"/>
    </source>
</evidence>
<name>A0A813LVS5_POLGL</name>
<proteinExistence type="predicted"/>
<sequence length="197" mass="21786">GCTHLLFIDADVAFGAQTVKGLLAADRDVALAPYPAKNLNEQRMQEAAAQRGGPARLSDGLHYILHAQPDKVEEATTRGISFVEVDAGPTGCMLIKRKVFDVMREAYPDLQCRICGTHAGRSKRYDVWWRFFDTMVTEDGEFLGEDIAFCRRWRAIGGTIFADLGATLTHVGRHAFTGNMLDSLPLSDLRRQLDADG</sequence>
<dbReference type="InterPro" id="IPR029044">
    <property type="entry name" value="Nucleotide-diphossugar_trans"/>
</dbReference>
<comment type="caution">
    <text evidence="1">The sequence shown here is derived from an EMBL/GenBank/DDBJ whole genome shotgun (WGS) entry which is preliminary data.</text>
</comment>
<gene>
    <name evidence="1" type="ORF">PGLA2088_LOCUS51192</name>
</gene>
<reference evidence="1" key="1">
    <citation type="submission" date="2021-02" db="EMBL/GenBank/DDBJ databases">
        <authorList>
            <person name="Dougan E. K."/>
            <person name="Rhodes N."/>
            <person name="Thang M."/>
            <person name="Chan C."/>
        </authorList>
    </citation>
    <scope>NUCLEOTIDE SEQUENCE</scope>
</reference>